<dbReference type="GeneID" id="24917838"/>
<dbReference type="GO" id="GO:0042729">
    <property type="term" value="C:DASH complex"/>
    <property type="evidence" value="ECO:0007669"/>
    <property type="project" value="InterPro"/>
</dbReference>
<protein>
    <submittedName>
        <fullName evidence="1">Uncharacterized protein</fullName>
    </submittedName>
</protein>
<dbReference type="Pfam" id="PF08654">
    <property type="entry name" value="DASH_Dad2"/>
    <property type="match status" value="1"/>
</dbReference>
<dbReference type="InParanoid" id="D8LWH0"/>
<organism evidence="1">
    <name type="scientific">Blastocystis hominis</name>
    <dbReference type="NCBI Taxonomy" id="12968"/>
    <lineage>
        <taxon>Eukaryota</taxon>
        <taxon>Sar</taxon>
        <taxon>Stramenopiles</taxon>
        <taxon>Bigyra</taxon>
        <taxon>Opalozoa</taxon>
        <taxon>Opalinata</taxon>
        <taxon>Blastocystidae</taxon>
        <taxon>Blastocystis</taxon>
    </lineage>
</organism>
<evidence type="ECO:0000313" key="2">
    <source>
        <dbReference type="Proteomes" id="UP000008312"/>
    </source>
</evidence>
<dbReference type="AlphaFoldDB" id="D8LWH0"/>
<name>D8LWH0_BLAHO</name>
<evidence type="ECO:0000313" key="1">
    <source>
        <dbReference type="EMBL" id="CBK20159.2"/>
    </source>
</evidence>
<dbReference type="InterPro" id="IPR013963">
    <property type="entry name" value="DASH_Dad2"/>
</dbReference>
<sequence length="77" mass="8644">MNKDIELEYLENILASSRDMVSALDAIAAQFRSMEKASQDMITVFQNWNTVFSLAEKARTGDVSVIVIPDAEKNHKP</sequence>
<dbReference type="EMBL" id="FN668638">
    <property type="protein sequence ID" value="CBK20159.2"/>
    <property type="molecule type" value="Genomic_DNA"/>
</dbReference>
<dbReference type="Proteomes" id="UP000008312">
    <property type="component" value="Unassembled WGS sequence"/>
</dbReference>
<keyword evidence="2" id="KW-1185">Reference proteome</keyword>
<accession>D8LWH0</accession>
<gene>
    <name evidence="1" type="ORF">GSBLH_T00000531001</name>
</gene>
<dbReference type="GO" id="GO:0000278">
    <property type="term" value="P:mitotic cell cycle"/>
    <property type="evidence" value="ECO:0007669"/>
    <property type="project" value="InterPro"/>
</dbReference>
<proteinExistence type="predicted"/>
<dbReference type="GO" id="GO:0072686">
    <property type="term" value="C:mitotic spindle"/>
    <property type="evidence" value="ECO:0007669"/>
    <property type="project" value="InterPro"/>
</dbReference>
<reference evidence="1" key="1">
    <citation type="submission" date="2010-02" db="EMBL/GenBank/DDBJ databases">
        <title>Sequencing and annotation of the Blastocystis hominis genome.</title>
        <authorList>
            <person name="Wincker P."/>
        </authorList>
    </citation>
    <scope>NUCLEOTIDE SEQUENCE</scope>
    <source>
        <strain evidence="1">Singapore isolate B</strain>
    </source>
</reference>
<dbReference type="RefSeq" id="XP_012894207.1">
    <property type="nucleotide sequence ID" value="XM_013038753.1"/>
</dbReference>